<dbReference type="PROSITE" id="PS00028">
    <property type="entry name" value="ZINC_FINGER_C2H2_1"/>
    <property type="match status" value="2"/>
</dbReference>
<dbReference type="AlphaFoldDB" id="A0A9P3PUN6"/>
<feature type="region of interest" description="Disordered" evidence="6">
    <location>
        <begin position="256"/>
        <end position="281"/>
    </location>
</feature>
<feature type="compositionally biased region" description="Polar residues" evidence="6">
    <location>
        <begin position="271"/>
        <end position="281"/>
    </location>
</feature>
<feature type="compositionally biased region" description="Basic and acidic residues" evidence="6">
    <location>
        <begin position="474"/>
        <end position="487"/>
    </location>
</feature>
<gene>
    <name evidence="8" type="ORF">LshimejAT787_1103580</name>
</gene>
<dbReference type="GO" id="GO:0045944">
    <property type="term" value="P:positive regulation of transcription by RNA polymerase II"/>
    <property type="evidence" value="ECO:0007669"/>
    <property type="project" value="UniProtKB-ARBA"/>
</dbReference>
<dbReference type="PANTHER" id="PTHR19818">
    <property type="entry name" value="ZINC FINGER PROTEIN ZIC AND GLI"/>
    <property type="match status" value="1"/>
</dbReference>
<dbReference type="SUPFAM" id="SSF57667">
    <property type="entry name" value="beta-beta-alpha zinc fingers"/>
    <property type="match status" value="1"/>
</dbReference>
<feature type="region of interest" description="Disordered" evidence="6">
    <location>
        <begin position="467"/>
        <end position="494"/>
    </location>
</feature>
<evidence type="ECO:0000256" key="2">
    <source>
        <dbReference type="ARBA" id="ARBA00022737"/>
    </source>
</evidence>
<proteinExistence type="predicted"/>
<dbReference type="GO" id="GO:0000978">
    <property type="term" value="F:RNA polymerase II cis-regulatory region sequence-specific DNA binding"/>
    <property type="evidence" value="ECO:0007669"/>
    <property type="project" value="TreeGrafter"/>
</dbReference>
<evidence type="ECO:0000256" key="1">
    <source>
        <dbReference type="ARBA" id="ARBA00022723"/>
    </source>
</evidence>
<evidence type="ECO:0000256" key="6">
    <source>
        <dbReference type="SAM" id="MobiDB-lite"/>
    </source>
</evidence>
<feature type="domain" description="C2H2-type" evidence="7">
    <location>
        <begin position="350"/>
        <end position="379"/>
    </location>
</feature>
<comment type="caution">
    <text evidence="8">The sequence shown here is derived from an EMBL/GenBank/DDBJ whole genome shotgun (WGS) entry which is preliminary data.</text>
</comment>
<keyword evidence="1" id="KW-0479">Metal-binding</keyword>
<evidence type="ECO:0000256" key="3">
    <source>
        <dbReference type="ARBA" id="ARBA00022771"/>
    </source>
</evidence>
<evidence type="ECO:0000313" key="9">
    <source>
        <dbReference type="Proteomes" id="UP001063166"/>
    </source>
</evidence>
<dbReference type="PROSITE" id="PS50157">
    <property type="entry name" value="ZINC_FINGER_C2H2_2"/>
    <property type="match status" value="2"/>
</dbReference>
<evidence type="ECO:0000256" key="4">
    <source>
        <dbReference type="ARBA" id="ARBA00022833"/>
    </source>
</evidence>
<feature type="region of interest" description="Disordered" evidence="6">
    <location>
        <begin position="153"/>
        <end position="176"/>
    </location>
</feature>
<keyword evidence="4" id="KW-0862">Zinc</keyword>
<keyword evidence="9" id="KW-1185">Reference proteome</keyword>
<dbReference type="GO" id="GO:0005634">
    <property type="term" value="C:nucleus"/>
    <property type="evidence" value="ECO:0007669"/>
    <property type="project" value="UniProtKB-ARBA"/>
</dbReference>
<dbReference type="InterPro" id="IPR036236">
    <property type="entry name" value="Znf_C2H2_sf"/>
</dbReference>
<dbReference type="InterPro" id="IPR050329">
    <property type="entry name" value="GLI_C2H2-zinc-finger"/>
</dbReference>
<dbReference type="InterPro" id="IPR013087">
    <property type="entry name" value="Znf_C2H2_type"/>
</dbReference>
<accession>A0A9P3PUN6</accession>
<dbReference type="EMBL" id="BRPK01000011">
    <property type="protein sequence ID" value="GLB42343.1"/>
    <property type="molecule type" value="Genomic_DNA"/>
</dbReference>
<dbReference type="OrthoDB" id="6077919at2759"/>
<protein>
    <submittedName>
        <fullName evidence="8">Zinc finger, C2H2 type</fullName>
    </submittedName>
</protein>
<keyword evidence="2" id="KW-0677">Repeat</keyword>
<dbReference type="GO" id="GO:0008270">
    <property type="term" value="F:zinc ion binding"/>
    <property type="evidence" value="ECO:0007669"/>
    <property type="project" value="UniProtKB-KW"/>
</dbReference>
<name>A0A9P3PUN6_LYOSH</name>
<organism evidence="8 9">
    <name type="scientific">Lyophyllum shimeji</name>
    <name type="common">Hon-shimeji</name>
    <name type="synonym">Tricholoma shimeji</name>
    <dbReference type="NCBI Taxonomy" id="47721"/>
    <lineage>
        <taxon>Eukaryota</taxon>
        <taxon>Fungi</taxon>
        <taxon>Dikarya</taxon>
        <taxon>Basidiomycota</taxon>
        <taxon>Agaricomycotina</taxon>
        <taxon>Agaricomycetes</taxon>
        <taxon>Agaricomycetidae</taxon>
        <taxon>Agaricales</taxon>
        <taxon>Tricholomatineae</taxon>
        <taxon>Lyophyllaceae</taxon>
        <taxon>Lyophyllum</taxon>
    </lineage>
</organism>
<feature type="compositionally biased region" description="Basic and acidic residues" evidence="6">
    <location>
        <begin position="159"/>
        <end position="171"/>
    </location>
</feature>
<reference evidence="8" key="1">
    <citation type="submission" date="2022-07" db="EMBL/GenBank/DDBJ databases">
        <title>The genome of Lyophyllum shimeji provides insight into the initial evolution of ectomycorrhizal fungal genome.</title>
        <authorList>
            <person name="Kobayashi Y."/>
            <person name="Shibata T."/>
            <person name="Hirakawa H."/>
            <person name="Shigenobu S."/>
            <person name="Nishiyama T."/>
            <person name="Yamada A."/>
            <person name="Hasebe M."/>
            <person name="Kawaguchi M."/>
        </authorList>
    </citation>
    <scope>NUCLEOTIDE SEQUENCE</scope>
    <source>
        <strain evidence="8">AT787</strain>
    </source>
</reference>
<dbReference type="Pfam" id="PF00096">
    <property type="entry name" value="zf-C2H2"/>
    <property type="match status" value="2"/>
</dbReference>
<dbReference type="Proteomes" id="UP001063166">
    <property type="component" value="Unassembled WGS sequence"/>
</dbReference>
<keyword evidence="3 5" id="KW-0863">Zinc-finger</keyword>
<dbReference type="PANTHER" id="PTHR19818:SF139">
    <property type="entry name" value="PAIR-RULE PROTEIN ODD-PAIRED"/>
    <property type="match status" value="1"/>
</dbReference>
<evidence type="ECO:0000313" key="8">
    <source>
        <dbReference type="EMBL" id="GLB42343.1"/>
    </source>
</evidence>
<evidence type="ECO:0000259" key="7">
    <source>
        <dbReference type="PROSITE" id="PS50157"/>
    </source>
</evidence>
<dbReference type="FunFam" id="3.30.160.60:FF:000065">
    <property type="entry name" value="B-cell CLL/lymphoma 6, member B"/>
    <property type="match status" value="1"/>
</dbReference>
<dbReference type="Gene3D" id="3.30.160.60">
    <property type="entry name" value="Classic Zinc Finger"/>
    <property type="match status" value="2"/>
</dbReference>
<sequence>MKPSAEGLTSSALLQDYGHSQSTFRSLSRSQTSSYADSQHLALATYIPVDHANLVQEHYAADVTFGRRQTEVGPAGFPESSQRTGACGTSNPYPPSYDVMQNVQFNEMPEPAELRTASLWSDPDHTPAILSSSVHHRPGCMRQDGYFFDAEPSDAAASSDRRLPNKTDRPYEQSSFPYYTRDLPEKFQPPPSLLRRNLSQEMPNLQGRFGSRSHLDTGADRASYANLEQHGLRTLANPLHSPNDFSIPMREDACRSSASPGVYDHAHTPVSGPSNTAYDSRSPSLFTLPELVEHVNADAALSSSSEPGPFNPPVKKKKSKMHSCEVCGKKFPRPSGLKTHMNAHNNLKPFPCGFAGCPRTFTVRSNAKRHLRTHGVDTSVSRGAETAEPPYVVGFSTPTVMDPPAPTAHEMNKLRYKLRWMPPSLASRTNAHELLSLSDDDSESEDGLDEAEGCSWRSAPSIRFPPVVPSLSAHDTEGNDHFEERNSYADAPSYPYHPSQVSRAVIHVLFSKLTTDPTA</sequence>
<dbReference type="GO" id="GO:0000981">
    <property type="term" value="F:DNA-binding transcription factor activity, RNA polymerase II-specific"/>
    <property type="evidence" value="ECO:0007669"/>
    <property type="project" value="TreeGrafter"/>
</dbReference>
<evidence type="ECO:0000256" key="5">
    <source>
        <dbReference type="PROSITE-ProRule" id="PRU00042"/>
    </source>
</evidence>
<dbReference type="SMART" id="SM00355">
    <property type="entry name" value="ZnF_C2H2"/>
    <property type="match status" value="2"/>
</dbReference>
<feature type="domain" description="C2H2-type" evidence="7">
    <location>
        <begin position="322"/>
        <end position="349"/>
    </location>
</feature>